<keyword evidence="1 2" id="KW-0597">Phosphoprotein</keyword>
<dbReference type="AlphaFoldDB" id="A0A0E9MPN6"/>
<dbReference type="SMART" id="SM00448">
    <property type="entry name" value="REC"/>
    <property type="match status" value="1"/>
</dbReference>
<comment type="caution">
    <text evidence="4">The sequence shown here is derived from an EMBL/GenBank/DDBJ whole genome shotgun (WGS) entry which is preliminary data.</text>
</comment>
<dbReference type="PANTHER" id="PTHR44591">
    <property type="entry name" value="STRESS RESPONSE REGULATOR PROTEIN 1"/>
    <property type="match status" value="1"/>
</dbReference>
<dbReference type="PROSITE" id="PS50110">
    <property type="entry name" value="RESPONSE_REGULATORY"/>
    <property type="match status" value="1"/>
</dbReference>
<dbReference type="SUPFAM" id="SSF52172">
    <property type="entry name" value="CheY-like"/>
    <property type="match status" value="1"/>
</dbReference>
<proteinExistence type="predicted"/>
<dbReference type="Gene3D" id="3.40.50.2300">
    <property type="match status" value="1"/>
</dbReference>
<evidence type="ECO:0000313" key="5">
    <source>
        <dbReference type="Proteomes" id="UP000033202"/>
    </source>
</evidence>
<gene>
    <name evidence="4" type="ORF">SCH01S_29_00690</name>
</gene>
<dbReference type="PANTHER" id="PTHR44591:SF3">
    <property type="entry name" value="RESPONSE REGULATORY DOMAIN-CONTAINING PROTEIN"/>
    <property type="match status" value="1"/>
</dbReference>
<dbReference type="InterPro" id="IPR050595">
    <property type="entry name" value="Bact_response_regulator"/>
</dbReference>
<organism evidence="4 5">
    <name type="scientific">Sphingomonas changbaiensis NBRC 104936</name>
    <dbReference type="NCBI Taxonomy" id="1219043"/>
    <lineage>
        <taxon>Bacteria</taxon>
        <taxon>Pseudomonadati</taxon>
        <taxon>Pseudomonadota</taxon>
        <taxon>Alphaproteobacteria</taxon>
        <taxon>Sphingomonadales</taxon>
        <taxon>Sphingomonadaceae</taxon>
        <taxon>Sphingomonas</taxon>
    </lineage>
</organism>
<evidence type="ECO:0000256" key="1">
    <source>
        <dbReference type="ARBA" id="ARBA00022553"/>
    </source>
</evidence>
<feature type="domain" description="Response regulatory" evidence="3">
    <location>
        <begin position="14"/>
        <end position="128"/>
    </location>
</feature>
<evidence type="ECO:0000259" key="3">
    <source>
        <dbReference type="PROSITE" id="PS50110"/>
    </source>
</evidence>
<protein>
    <submittedName>
        <fullName evidence="4">Putative two-component response regulator</fullName>
    </submittedName>
</protein>
<evidence type="ECO:0000313" key="4">
    <source>
        <dbReference type="EMBL" id="GAO39381.1"/>
    </source>
</evidence>
<evidence type="ECO:0000256" key="2">
    <source>
        <dbReference type="PROSITE-ProRule" id="PRU00169"/>
    </source>
</evidence>
<dbReference type="EMBL" id="BBWU01000029">
    <property type="protein sequence ID" value="GAO39381.1"/>
    <property type="molecule type" value="Genomic_DNA"/>
</dbReference>
<reference evidence="4 5" key="1">
    <citation type="submission" date="2015-04" db="EMBL/GenBank/DDBJ databases">
        <title>Whole genome shotgun sequence of Sphingomonas changbaiensis NBRC 104936.</title>
        <authorList>
            <person name="Katano-Makiyama Y."/>
            <person name="Hosoyama A."/>
            <person name="Hashimoto M."/>
            <person name="Noguchi M."/>
            <person name="Tsuchikane K."/>
            <person name="Ohji S."/>
            <person name="Yamazoe A."/>
            <person name="Ichikawa N."/>
            <person name="Kimura A."/>
            <person name="Fujita N."/>
        </authorList>
    </citation>
    <scope>NUCLEOTIDE SEQUENCE [LARGE SCALE GENOMIC DNA]</scope>
    <source>
        <strain evidence="4 5">NBRC 104936</strain>
    </source>
</reference>
<dbReference type="InterPro" id="IPR001789">
    <property type="entry name" value="Sig_transdc_resp-reg_receiver"/>
</dbReference>
<feature type="modified residue" description="4-aspartylphosphate" evidence="2">
    <location>
        <position position="63"/>
    </location>
</feature>
<dbReference type="Pfam" id="PF00072">
    <property type="entry name" value="Response_reg"/>
    <property type="match status" value="1"/>
</dbReference>
<dbReference type="GO" id="GO:0000160">
    <property type="term" value="P:phosphorelay signal transduction system"/>
    <property type="evidence" value="ECO:0007669"/>
    <property type="project" value="InterPro"/>
</dbReference>
<dbReference type="STRING" id="1219043.SCH01S_29_00690"/>
<dbReference type="Proteomes" id="UP000033202">
    <property type="component" value="Unassembled WGS sequence"/>
</dbReference>
<name>A0A0E9MPN6_9SPHN</name>
<dbReference type="RefSeq" id="WP_245612189.1">
    <property type="nucleotide sequence ID" value="NZ_BBWU01000029.1"/>
</dbReference>
<dbReference type="InterPro" id="IPR011006">
    <property type="entry name" value="CheY-like_superfamily"/>
</dbReference>
<sequence length="129" mass="13848">MMAIASATRHQPGTIVVVDDEAPLADIMASELEDEGYTILQAHDGLAALELVQRTGADLLITDFLMPGMTGLELARAIRSQEKFADLPIILVSGANGAVGRNHPDLFNAVLDRPYPAKRLVEKVEAVLT</sequence>
<accession>A0A0E9MPN6</accession>
<keyword evidence="5" id="KW-1185">Reference proteome</keyword>